<evidence type="ECO:0000313" key="4">
    <source>
        <dbReference type="EMBL" id="CBV43927.1"/>
    </source>
</evidence>
<dbReference type="Proteomes" id="UP000008707">
    <property type="component" value="Chromosome"/>
</dbReference>
<feature type="region of interest" description="Disordered" evidence="2">
    <location>
        <begin position="160"/>
        <end position="206"/>
    </location>
</feature>
<evidence type="ECO:0000256" key="2">
    <source>
        <dbReference type="SAM" id="MobiDB-lite"/>
    </source>
</evidence>
<accession>E1VA39</accession>
<keyword evidence="3" id="KW-1133">Transmembrane helix</keyword>
<sequence>MSESTPTPESQNDTSLAADPQDHNRRGKRRVPLVIRYLLAIGLLLGAALAGYVLTLGDDPNEEQQEQVETASATDQAVRDLQASLQSLEGRMPSLEAQRSQLDQLEQRLQDAETATPAIDVTAVGERLDSLADTLDNARHRVDLQLTALAEGVEARISEAEATAASTSDTSSSSAAAPRRQPSTANARASSRATPPSPPRLPLKISGVEYRGGQPFLSIAEGSVNQLRDVRLLGERESVGDWQLLRITGDTAEFRYRDQTITIPLP</sequence>
<reference evidence="4" key="2">
    <citation type="submission" date="2010-05" db="EMBL/GenBank/DDBJ databases">
        <title>Revision and reannotation of the Halomonas elongata DSM 2581(T) genome.</title>
        <authorList>
            <person name="Pfeiffer F."/>
            <person name="Bagyan I."/>
            <person name="Alfaro-Espinoza G."/>
            <person name="Zamora-Lagos M.A."/>
            <person name="Habermann B."/>
            <person name="Oesterhelt D."/>
            <person name="Kunte H.J."/>
        </authorList>
    </citation>
    <scope>NUCLEOTIDE SEQUENCE</scope>
    <source>
        <strain evidence="4">Type strain: DSM 2581</strain>
    </source>
</reference>
<dbReference type="HOGENOM" id="CLU_1044959_0_0_6"/>
<dbReference type="RefSeq" id="WP_013333799.1">
    <property type="nucleotide sequence ID" value="NC_014532.2"/>
</dbReference>
<evidence type="ECO:0000313" key="5">
    <source>
        <dbReference type="EMBL" id="WPU46509.1"/>
    </source>
</evidence>
<dbReference type="AlphaFoldDB" id="E1VA39"/>
<name>E1VA39_HALED</name>
<evidence type="ECO:0000313" key="7">
    <source>
        <dbReference type="Proteomes" id="UP001322512"/>
    </source>
</evidence>
<feature type="coiled-coil region" evidence="1">
    <location>
        <begin position="78"/>
        <end position="115"/>
    </location>
</feature>
<reference evidence="6" key="3">
    <citation type="journal article" date="2011" name="Environ. Microbiol.">
        <title>A blueprint of ectoine metabolism from the genome of the industrial producer Halomonas elongata DSM 2581(T).</title>
        <authorList>
            <person name="Schwibbert K."/>
            <person name="Marin-Sanguino A."/>
            <person name="Bagyan I."/>
            <person name="Heidrich G."/>
            <person name="Lentzen G."/>
            <person name="Seitz H."/>
            <person name="Rampp M."/>
            <person name="Schuster S.C."/>
            <person name="Klenk H.P."/>
            <person name="Pfeiffer F."/>
            <person name="Oesterhelt D."/>
            <person name="Kunte H.J."/>
        </authorList>
    </citation>
    <scope>NUCLEOTIDE SEQUENCE [LARGE SCALE GENOMIC DNA]</scope>
    <source>
        <strain evidence="6">ATCC 33173 / DSM 2581 / NBRC 15536 / NCIMB 2198 / 1H9</strain>
    </source>
</reference>
<gene>
    <name evidence="4" type="ordered locus">HELO_4043</name>
    <name evidence="5" type="ORF">SR933_14805</name>
</gene>
<keyword evidence="3" id="KW-0472">Membrane</keyword>
<evidence type="ECO:0000256" key="3">
    <source>
        <dbReference type="SAM" id="Phobius"/>
    </source>
</evidence>
<reference evidence="5 7" key="4">
    <citation type="submission" date="2023-11" db="EMBL/GenBank/DDBJ databases">
        <title>MicrobeMod: A computational toolkit for identifying prokaryotic methylation and restriction-modification with nanopore sequencing.</title>
        <authorList>
            <person name="Crits-Christoph A."/>
            <person name="Kang S.C."/>
            <person name="Lee H."/>
            <person name="Ostrov N."/>
        </authorList>
    </citation>
    <scope>NUCLEOTIDE SEQUENCE [LARGE SCALE GENOMIC DNA]</scope>
    <source>
        <strain evidence="5 7">ATCC 33173</strain>
    </source>
</reference>
<keyword evidence="1" id="KW-0175">Coiled coil</keyword>
<dbReference type="Proteomes" id="UP001322512">
    <property type="component" value="Chromosome"/>
</dbReference>
<feature type="region of interest" description="Disordered" evidence="2">
    <location>
        <begin position="1"/>
        <end position="25"/>
    </location>
</feature>
<dbReference type="GeneID" id="91011456"/>
<keyword evidence="3" id="KW-0812">Transmembrane</keyword>
<reference evidence="4" key="1">
    <citation type="journal article" date="2010" name="Environ. Microbiol.">
        <title>A blueprint of ectoine metabolism from the genome of the industrial producer Halomonas elongata DSM 2581(T).</title>
        <authorList>
            <person name="Schwibbert K."/>
            <person name="Marin-Sanguino A."/>
            <person name="Bagyan I."/>
            <person name="Heidrich G."/>
            <person name="Lentzen G."/>
            <person name="Seitz H."/>
            <person name="Rampp M."/>
            <person name="Schuster S.C."/>
            <person name="Klenk H.P."/>
            <person name="Pfeiffer F."/>
            <person name="Oesterhelt D."/>
            <person name="Kunte H.J."/>
        </authorList>
    </citation>
    <scope>NUCLEOTIDE SEQUENCE</scope>
    <source>
        <strain evidence="4">Type strain: DSM 2581</strain>
    </source>
</reference>
<dbReference type="KEGG" id="hel:HELO_4043"/>
<organism evidence="4 6">
    <name type="scientific">Halomonas elongata (strain ATCC 33173 / DSM 2581 / NBRC 15536 / NCIMB 2198 / 1H9)</name>
    <dbReference type="NCBI Taxonomy" id="768066"/>
    <lineage>
        <taxon>Bacteria</taxon>
        <taxon>Pseudomonadati</taxon>
        <taxon>Pseudomonadota</taxon>
        <taxon>Gammaproteobacteria</taxon>
        <taxon>Oceanospirillales</taxon>
        <taxon>Halomonadaceae</taxon>
        <taxon>Halomonas</taxon>
    </lineage>
</organism>
<proteinExistence type="predicted"/>
<dbReference type="OrthoDB" id="6184116at2"/>
<keyword evidence="7" id="KW-1185">Reference proteome</keyword>
<feature type="compositionally biased region" description="Low complexity" evidence="2">
    <location>
        <begin position="160"/>
        <end position="194"/>
    </location>
</feature>
<dbReference type="STRING" id="768066.HELO_4043"/>
<feature type="transmembrane region" description="Helical" evidence="3">
    <location>
        <begin position="34"/>
        <end position="54"/>
    </location>
</feature>
<dbReference type="EMBL" id="CP139472">
    <property type="protein sequence ID" value="WPU46509.1"/>
    <property type="molecule type" value="Genomic_DNA"/>
</dbReference>
<evidence type="ECO:0000313" key="6">
    <source>
        <dbReference type="Proteomes" id="UP000008707"/>
    </source>
</evidence>
<evidence type="ECO:0000256" key="1">
    <source>
        <dbReference type="SAM" id="Coils"/>
    </source>
</evidence>
<feature type="compositionally biased region" description="Polar residues" evidence="2">
    <location>
        <begin position="1"/>
        <end position="15"/>
    </location>
</feature>
<dbReference type="EMBL" id="FN869568">
    <property type="protein sequence ID" value="CBV43927.1"/>
    <property type="molecule type" value="Genomic_DNA"/>
</dbReference>
<protein>
    <submittedName>
        <fullName evidence="4">Uncharacterized protein</fullName>
    </submittedName>
</protein>